<dbReference type="InterPro" id="IPR036852">
    <property type="entry name" value="Peptidase_S8/S53_dom_sf"/>
</dbReference>
<proteinExistence type="inferred from homology"/>
<accession>A0ABR8W8E8</accession>
<name>A0ABR8W8E8_9MICO</name>
<reference evidence="7 8" key="1">
    <citation type="submission" date="2020-08" db="EMBL/GenBank/DDBJ databases">
        <title>A Genomic Blueprint of the Chicken Gut Microbiome.</title>
        <authorList>
            <person name="Gilroy R."/>
            <person name="Ravi A."/>
            <person name="Getino M."/>
            <person name="Pursley I."/>
            <person name="Horton D.L."/>
            <person name="Alikhan N.-F."/>
            <person name="Baker D."/>
            <person name="Gharbi K."/>
            <person name="Hall N."/>
            <person name="Watson M."/>
            <person name="Adriaenssens E.M."/>
            <person name="Foster-Nyarko E."/>
            <person name="Jarju S."/>
            <person name="Secka A."/>
            <person name="Antonio M."/>
            <person name="Oren A."/>
            <person name="Chaudhuri R."/>
            <person name="La Ragione R.M."/>
            <person name="Hildebrand F."/>
            <person name="Pallen M.J."/>
        </authorList>
    </citation>
    <scope>NUCLEOTIDE SEQUENCE [LARGE SCALE GENOMIC DNA]</scope>
    <source>
        <strain evidence="7 8">Re1</strain>
    </source>
</reference>
<dbReference type="Gene3D" id="3.40.50.200">
    <property type="entry name" value="Peptidase S8/S53 domain"/>
    <property type="match status" value="1"/>
</dbReference>
<evidence type="ECO:0000313" key="8">
    <source>
        <dbReference type="Proteomes" id="UP000611521"/>
    </source>
</evidence>
<sequence length="232" mass="24542">MMSRRRNLMNRGDAALLGTGFGADDPVEALGTSLTMDFLRSADGRWRSRPVRPEWVETAPWSDSRITVAVVDTGVCDDYPPLVGKVLEQVDLTGEGVRDEHGHGTAVAAILLAHSSPFTEVLSVKALGRDKTATVGRLSLGMRKAAEMLGERGRIINVSAGRRTPECTGDCPLCTTVTQLQDDGFIVVAAAGNSVGVTYCPARVSISVTTAGPDAAEGTVTSSLPDWELITT</sequence>
<evidence type="ECO:0000256" key="2">
    <source>
        <dbReference type="ARBA" id="ARBA00022670"/>
    </source>
</evidence>
<keyword evidence="4" id="KW-0720">Serine protease</keyword>
<evidence type="ECO:0000256" key="1">
    <source>
        <dbReference type="ARBA" id="ARBA00011073"/>
    </source>
</evidence>
<evidence type="ECO:0000256" key="4">
    <source>
        <dbReference type="ARBA" id="ARBA00022825"/>
    </source>
</evidence>
<evidence type="ECO:0000259" key="6">
    <source>
        <dbReference type="Pfam" id="PF00082"/>
    </source>
</evidence>
<dbReference type="Proteomes" id="UP000611521">
    <property type="component" value="Unassembled WGS sequence"/>
</dbReference>
<keyword evidence="3" id="KW-0378">Hydrolase</keyword>
<comment type="similarity">
    <text evidence="1 5">Belongs to the peptidase S8 family.</text>
</comment>
<dbReference type="InterPro" id="IPR000209">
    <property type="entry name" value="Peptidase_S8/S53_dom"/>
</dbReference>
<keyword evidence="8" id="KW-1185">Reference proteome</keyword>
<dbReference type="PANTHER" id="PTHR43806:SF11">
    <property type="entry name" value="CEREVISIN-RELATED"/>
    <property type="match status" value="1"/>
</dbReference>
<dbReference type="SUPFAM" id="SSF52743">
    <property type="entry name" value="Subtilisin-like"/>
    <property type="match status" value="1"/>
</dbReference>
<protein>
    <submittedName>
        <fullName evidence="7">S8 family serine peptidase</fullName>
    </submittedName>
</protein>
<evidence type="ECO:0000313" key="7">
    <source>
        <dbReference type="EMBL" id="MBD8013011.1"/>
    </source>
</evidence>
<keyword evidence="2" id="KW-0645">Protease</keyword>
<comment type="caution">
    <text evidence="5">Lacks conserved residue(s) required for the propagation of feature annotation.</text>
</comment>
<evidence type="ECO:0000256" key="3">
    <source>
        <dbReference type="ARBA" id="ARBA00022801"/>
    </source>
</evidence>
<dbReference type="PANTHER" id="PTHR43806">
    <property type="entry name" value="PEPTIDASE S8"/>
    <property type="match status" value="1"/>
</dbReference>
<organism evidence="7 8">
    <name type="scientific">Microbacterium commune</name>
    <dbReference type="NCBI Taxonomy" id="2762219"/>
    <lineage>
        <taxon>Bacteria</taxon>
        <taxon>Bacillati</taxon>
        <taxon>Actinomycetota</taxon>
        <taxon>Actinomycetes</taxon>
        <taxon>Micrococcales</taxon>
        <taxon>Microbacteriaceae</taxon>
        <taxon>Microbacterium</taxon>
    </lineage>
</organism>
<evidence type="ECO:0000256" key="5">
    <source>
        <dbReference type="PROSITE-ProRule" id="PRU01240"/>
    </source>
</evidence>
<comment type="caution">
    <text evidence="7">The sequence shown here is derived from an EMBL/GenBank/DDBJ whole genome shotgun (WGS) entry which is preliminary data.</text>
</comment>
<dbReference type="InterPro" id="IPR050131">
    <property type="entry name" value="Peptidase_S8_subtilisin-like"/>
</dbReference>
<dbReference type="RefSeq" id="WP_191713309.1">
    <property type="nucleotide sequence ID" value="NZ_JACSPX010000003.1"/>
</dbReference>
<gene>
    <name evidence="7" type="ORF">H9633_11980</name>
</gene>
<feature type="domain" description="Peptidase S8/S53" evidence="6">
    <location>
        <begin position="64"/>
        <end position="211"/>
    </location>
</feature>
<dbReference type="Pfam" id="PF00082">
    <property type="entry name" value="Peptidase_S8"/>
    <property type="match status" value="1"/>
</dbReference>
<dbReference type="PROSITE" id="PS51892">
    <property type="entry name" value="SUBTILASE"/>
    <property type="match status" value="1"/>
</dbReference>
<dbReference type="EMBL" id="JACSPX010000003">
    <property type="protein sequence ID" value="MBD8013011.1"/>
    <property type="molecule type" value="Genomic_DNA"/>
</dbReference>